<sequence>MASSSASAPLNIQKFHLDITSGSLGPQAYLNAIVDLRRRAAAGDRVIHGLGVLPNETKNPTDFLDVELKTSTNLITARFRRDNLYLIGYLPSYRTKWYEFSDTKLIPGSEPLKHDGHYKTLENKADAARRDIALGCAPVEGAVNGLASKGAPDSVKTHARYLIIVIETISEAMRSTVACEFIRSKWQAGVAEAPTPRIIVLENSWDPISKAIMENETVTDRTIATAITDGAGTPTLQDCINVTGVLLRGGR</sequence>
<protein>
    <submittedName>
        <fullName evidence="1">Uncharacterized protein</fullName>
    </submittedName>
</protein>
<dbReference type="InterPro" id="IPR036041">
    <property type="entry name" value="Ribosome-inact_prot_sf"/>
</dbReference>
<reference evidence="1 2" key="1">
    <citation type="submission" date="2019-10" db="EMBL/GenBank/DDBJ databases">
        <authorList>
            <person name="Palmer J.M."/>
        </authorList>
    </citation>
    <scope>NUCLEOTIDE SEQUENCE [LARGE SCALE GENOMIC DNA]</scope>
    <source>
        <strain evidence="1 2">TWF506</strain>
    </source>
</reference>
<dbReference type="InterPro" id="IPR017989">
    <property type="entry name" value="Ribosome_inactivat_1/2"/>
</dbReference>
<dbReference type="PRINTS" id="PR00396">
    <property type="entry name" value="SHIGARICIN"/>
</dbReference>
<dbReference type="SUPFAM" id="SSF56371">
    <property type="entry name" value="Ribosome inactivating proteins (RIP)"/>
    <property type="match status" value="1"/>
</dbReference>
<dbReference type="Pfam" id="PF00161">
    <property type="entry name" value="RIP"/>
    <property type="match status" value="1"/>
</dbReference>
<dbReference type="GO" id="GO:0017148">
    <property type="term" value="P:negative regulation of translation"/>
    <property type="evidence" value="ECO:0007669"/>
    <property type="project" value="InterPro"/>
</dbReference>
<gene>
    <name evidence="1" type="ORF">TWF506_002427</name>
</gene>
<evidence type="ECO:0000313" key="1">
    <source>
        <dbReference type="EMBL" id="KAK6504221.1"/>
    </source>
</evidence>
<dbReference type="InterPro" id="IPR001574">
    <property type="entry name" value="Ribosome_inactivat_prot"/>
</dbReference>
<keyword evidence="2" id="KW-1185">Reference proteome</keyword>
<dbReference type="PANTHER" id="PTHR33453">
    <property type="match status" value="1"/>
</dbReference>
<dbReference type="PANTHER" id="PTHR33453:SF34">
    <property type="entry name" value="RIBOSOME-INACTIVATING PROTEIN"/>
    <property type="match status" value="1"/>
</dbReference>
<name>A0AAN8RJS7_9PEZI</name>
<organism evidence="1 2">
    <name type="scientific">Arthrobotrys conoides</name>
    <dbReference type="NCBI Taxonomy" id="74498"/>
    <lineage>
        <taxon>Eukaryota</taxon>
        <taxon>Fungi</taxon>
        <taxon>Dikarya</taxon>
        <taxon>Ascomycota</taxon>
        <taxon>Pezizomycotina</taxon>
        <taxon>Orbiliomycetes</taxon>
        <taxon>Orbiliales</taxon>
        <taxon>Orbiliaceae</taxon>
        <taxon>Arthrobotrys</taxon>
    </lineage>
</organism>
<accession>A0AAN8RJS7</accession>
<comment type="caution">
    <text evidence="1">The sequence shown here is derived from an EMBL/GenBank/DDBJ whole genome shotgun (WGS) entry which is preliminary data.</text>
</comment>
<dbReference type="AlphaFoldDB" id="A0AAN8RJS7"/>
<dbReference type="Proteomes" id="UP001307849">
    <property type="component" value="Unassembled WGS sequence"/>
</dbReference>
<proteinExistence type="predicted"/>
<dbReference type="GO" id="GO:0030598">
    <property type="term" value="F:rRNA N-glycosylase activity"/>
    <property type="evidence" value="ECO:0007669"/>
    <property type="project" value="InterPro"/>
</dbReference>
<dbReference type="InterPro" id="IPR016138">
    <property type="entry name" value="Ribosome_inactivat_prot_sub1"/>
</dbReference>
<dbReference type="EMBL" id="JAVHJM010000010">
    <property type="protein sequence ID" value="KAK6504221.1"/>
    <property type="molecule type" value="Genomic_DNA"/>
</dbReference>
<dbReference type="Gene3D" id="3.40.420.10">
    <property type="entry name" value="Ricin (A subunit), domain 1"/>
    <property type="match status" value="1"/>
</dbReference>
<evidence type="ECO:0000313" key="2">
    <source>
        <dbReference type="Proteomes" id="UP001307849"/>
    </source>
</evidence>